<evidence type="ECO:0000313" key="9">
    <source>
        <dbReference type="Proteomes" id="UP000437736"/>
    </source>
</evidence>
<dbReference type="Pfam" id="PF08240">
    <property type="entry name" value="ADH_N"/>
    <property type="match status" value="1"/>
</dbReference>
<dbReference type="InterPro" id="IPR036291">
    <property type="entry name" value="NAD(P)-bd_dom_sf"/>
</dbReference>
<comment type="caution">
    <text evidence="8">The sequence shown here is derived from an EMBL/GenBank/DDBJ whole genome shotgun (WGS) entry which is preliminary data.</text>
</comment>
<organism evidence="8 9">
    <name type="scientific">Acidiferrimicrobium australe</name>
    <dbReference type="NCBI Taxonomy" id="2664430"/>
    <lineage>
        <taxon>Bacteria</taxon>
        <taxon>Bacillati</taxon>
        <taxon>Actinomycetota</taxon>
        <taxon>Acidimicrobiia</taxon>
        <taxon>Acidimicrobiales</taxon>
        <taxon>Acidimicrobiaceae</taxon>
        <taxon>Acidiferrimicrobium</taxon>
    </lineage>
</organism>
<dbReference type="PROSITE" id="PS00059">
    <property type="entry name" value="ADH_ZINC"/>
    <property type="match status" value="1"/>
</dbReference>
<comment type="similarity">
    <text evidence="1 6">Belongs to the zinc-containing alcohol dehydrogenase family.</text>
</comment>
<dbReference type="PANTHER" id="PTHR43880:SF12">
    <property type="entry name" value="ALCOHOL DEHYDROGENASE CLASS-3"/>
    <property type="match status" value="1"/>
</dbReference>
<accession>A0ABW9QWY4</accession>
<dbReference type="Gene3D" id="3.40.50.720">
    <property type="entry name" value="NAD(P)-binding Rossmann-like Domain"/>
    <property type="match status" value="1"/>
</dbReference>
<evidence type="ECO:0000256" key="3">
    <source>
        <dbReference type="ARBA" id="ARBA00022833"/>
    </source>
</evidence>
<dbReference type="PANTHER" id="PTHR43880">
    <property type="entry name" value="ALCOHOL DEHYDROGENASE"/>
    <property type="match status" value="1"/>
</dbReference>
<dbReference type="InterPro" id="IPR002328">
    <property type="entry name" value="ADH_Zn_CS"/>
</dbReference>
<evidence type="ECO:0000256" key="2">
    <source>
        <dbReference type="ARBA" id="ARBA00022723"/>
    </source>
</evidence>
<keyword evidence="5" id="KW-0520">NAD</keyword>
<dbReference type="Gene3D" id="3.90.180.10">
    <property type="entry name" value="Medium-chain alcohol dehydrogenases, catalytic domain"/>
    <property type="match status" value="1"/>
</dbReference>
<evidence type="ECO:0000256" key="1">
    <source>
        <dbReference type="ARBA" id="ARBA00008072"/>
    </source>
</evidence>
<dbReference type="CDD" id="cd08279">
    <property type="entry name" value="Zn_ADH_class_III"/>
    <property type="match status" value="1"/>
</dbReference>
<dbReference type="InterPro" id="IPR013149">
    <property type="entry name" value="ADH-like_C"/>
</dbReference>
<proteinExistence type="inferred from homology"/>
<reference evidence="8 9" key="1">
    <citation type="submission" date="2019-11" db="EMBL/GenBank/DDBJ databases">
        <title>Acidiferrimicrobium australis gen. nov., sp. nov., an acidophilic and obligately heterotrophic, member of the Actinobacteria that catalyses dissimilatory oxido- reduction of iron isolated from metal-rich acidic water in Chile.</title>
        <authorList>
            <person name="Gonzalez D."/>
            <person name="Huber K."/>
            <person name="Hedrich S."/>
            <person name="Rojas-Villalobos C."/>
            <person name="Quatrini R."/>
            <person name="Dinamarca M.A."/>
            <person name="Schwarz A."/>
            <person name="Canales C."/>
            <person name="Nancucheo I."/>
        </authorList>
    </citation>
    <scope>NUCLEOTIDE SEQUENCE [LARGE SCALE GENOMIC DNA]</scope>
    <source>
        <strain evidence="8 9">USS-CCA1</strain>
    </source>
</reference>
<evidence type="ECO:0000259" key="7">
    <source>
        <dbReference type="SMART" id="SM00829"/>
    </source>
</evidence>
<dbReference type="SUPFAM" id="SSF50129">
    <property type="entry name" value="GroES-like"/>
    <property type="match status" value="2"/>
</dbReference>
<dbReference type="EMBL" id="WJHE01000416">
    <property type="protein sequence ID" value="MST32873.1"/>
    <property type="molecule type" value="Genomic_DNA"/>
</dbReference>
<evidence type="ECO:0000256" key="6">
    <source>
        <dbReference type="RuleBase" id="RU361277"/>
    </source>
</evidence>
<dbReference type="InterPro" id="IPR013154">
    <property type="entry name" value="ADH-like_N"/>
</dbReference>
<keyword evidence="9" id="KW-1185">Reference proteome</keyword>
<dbReference type="InterPro" id="IPR020843">
    <property type="entry name" value="ER"/>
</dbReference>
<name>A0ABW9QWY4_9ACTN</name>
<comment type="cofactor">
    <cofactor evidence="6">
        <name>Zn(2+)</name>
        <dbReference type="ChEBI" id="CHEBI:29105"/>
    </cofactor>
</comment>
<keyword evidence="4" id="KW-0560">Oxidoreductase</keyword>
<gene>
    <name evidence="8" type="ORF">GHK86_09095</name>
</gene>
<dbReference type="SMART" id="SM00829">
    <property type="entry name" value="PKS_ER"/>
    <property type="match status" value="1"/>
</dbReference>
<keyword evidence="2 6" id="KW-0479">Metal-binding</keyword>
<protein>
    <submittedName>
        <fullName evidence="8">Zinc-binding dehydrogenase</fullName>
    </submittedName>
</protein>
<dbReference type="Pfam" id="PF00107">
    <property type="entry name" value="ADH_zinc_N"/>
    <property type="match status" value="1"/>
</dbReference>
<feature type="domain" description="Enoyl reductase (ER)" evidence="7">
    <location>
        <begin position="8"/>
        <end position="359"/>
    </location>
</feature>
<keyword evidence="3 6" id="KW-0862">Zinc</keyword>
<evidence type="ECO:0000256" key="4">
    <source>
        <dbReference type="ARBA" id="ARBA00023002"/>
    </source>
</evidence>
<sequence>MRAAVCRGFGEPLAVEELELAAPGPDEVRVDIAACAVCHSDVTFADGAWGGTLPAVYGHEAAGRVSEVGPGVTAVAPGDPVVVTLIRSCGRCWACRRGDPVLCAASFPLDERSPLTDASGAPVGHGLRTAAFAEQVVVHVSQLAAVPEELPLDAASLLACGVITGAGAVLNTARVEPGATVVVIGIGGVGVNAVQGARIAGAERIVAVDLVEEKLALAGRFGATDTVAAGSTDVAAAVRELTDGRGADYVFASVGAGPVMEQAVGLCRRGGTAVMVGIPGNGVRLDLDGIAIPNDGLRILGSKMGSARLAEDIPRMLGHWARGELLLEELISSRHPLEGINDAFDEVRRGGALRSVVVL</sequence>
<dbReference type="SUPFAM" id="SSF51735">
    <property type="entry name" value="NAD(P)-binding Rossmann-fold domains"/>
    <property type="match status" value="1"/>
</dbReference>
<dbReference type="InterPro" id="IPR011032">
    <property type="entry name" value="GroES-like_sf"/>
</dbReference>
<evidence type="ECO:0000313" key="8">
    <source>
        <dbReference type="EMBL" id="MST32873.1"/>
    </source>
</evidence>
<dbReference type="Proteomes" id="UP000437736">
    <property type="component" value="Unassembled WGS sequence"/>
</dbReference>
<evidence type="ECO:0000256" key="5">
    <source>
        <dbReference type="ARBA" id="ARBA00023027"/>
    </source>
</evidence>